<dbReference type="Proteomes" id="UP000808349">
    <property type="component" value="Unassembled WGS sequence"/>
</dbReference>
<reference evidence="2 3" key="1">
    <citation type="submission" date="2020-10" db="EMBL/GenBank/DDBJ databases">
        <title>Connecting structure to function with the recovery of over 1000 high-quality activated sludge metagenome-assembled genomes encoding full-length rRNA genes using long-read sequencing.</title>
        <authorList>
            <person name="Singleton C.M."/>
            <person name="Petriglieri F."/>
            <person name="Kristensen J.M."/>
            <person name="Kirkegaard R.H."/>
            <person name="Michaelsen T.Y."/>
            <person name="Andersen M.H."/>
            <person name="Karst S.M."/>
            <person name="Dueholm M.S."/>
            <person name="Nielsen P.H."/>
            <person name="Albertsen M."/>
        </authorList>
    </citation>
    <scope>NUCLEOTIDE SEQUENCE [LARGE SCALE GENOMIC DNA]</scope>
    <source>
        <strain evidence="2">Ribe_18-Q3-R11-54_BAT3C.373</strain>
    </source>
</reference>
<dbReference type="Gene3D" id="3.40.50.300">
    <property type="entry name" value="P-loop containing nucleotide triphosphate hydrolases"/>
    <property type="match status" value="1"/>
</dbReference>
<gene>
    <name evidence="2" type="ORF">IPO85_16250</name>
</gene>
<dbReference type="SUPFAM" id="SSF52540">
    <property type="entry name" value="P-loop containing nucleoside triphosphate hydrolases"/>
    <property type="match status" value="1"/>
</dbReference>
<comment type="caution">
    <text evidence="2">The sequence shown here is derived from an EMBL/GenBank/DDBJ whole genome shotgun (WGS) entry which is preliminary data.</text>
</comment>
<dbReference type="InterPro" id="IPR003593">
    <property type="entry name" value="AAA+_ATPase"/>
</dbReference>
<protein>
    <submittedName>
        <fullName evidence="2">AAA family ATPase</fullName>
    </submittedName>
</protein>
<sequence>MNIENIRQYIKEKAEQFGAKTENEFNKPYVERNNTGQEALKDNGAYFGFIHPEEEASGPFHDFSLTIFPNDQDHPWLVCLGIGSSGFKNDYELATYPGLRRLFSKLINEKGFCKSDFSDIETSLPKSITGSLDLQHIKNTIKTYTKVLPACQIVDDPESEEGKRTIAAFVAGYAKLRDWPSNKDHRKAISEALEPFLKAETIDEAEEIKNLLHERKYIVLQGPPGTGKTRTAKEVAEKIKAKTFFTQFHAETSFSDFIFGIRPDLNNQELSYKENLGSFTEALKYAKEHENEKVLLIIDEINRANLSNVLGPIFYLFEHKMDKSNVEIEISPGFKINKMPDNFSVIATLNTADRSLAVVDFALRRRFAWYTLKPKAIILQQFFKDDFARIQEIFDWYASSNELSLQPGQGYFIADTEEEMTNRIKYEIFPLIKEYLQEGLIRNAKEEFNSYFAIRINKSLFE</sequence>
<dbReference type="CDD" id="cd00009">
    <property type="entry name" value="AAA"/>
    <property type="match status" value="1"/>
</dbReference>
<organism evidence="2 3">
    <name type="scientific">Candidatus Defluviibacterium haderslevense</name>
    <dbReference type="NCBI Taxonomy" id="2981993"/>
    <lineage>
        <taxon>Bacteria</taxon>
        <taxon>Pseudomonadati</taxon>
        <taxon>Bacteroidota</taxon>
        <taxon>Saprospiria</taxon>
        <taxon>Saprospirales</taxon>
        <taxon>Saprospiraceae</taxon>
        <taxon>Candidatus Defluviibacterium</taxon>
    </lineage>
</organism>
<dbReference type="Pfam" id="PF07728">
    <property type="entry name" value="AAA_5"/>
    <property type="match status" value="1"/>
</dbReference>
<evidence type="ECO:0000313" key="2">
    <source>
        <dbReference type="EMBL" id="MBK9719030.1"/>
    </source>
</evidence>
<dbReference type="PANTHER" id="PTHR37291">
    <property type="entry name" value="5-METHYLCYTOSINE-SPECIFIC RESTRICTION ENZYME B"/>
    <property type="match status" value="1"/>
</dbReference>
<feature type="domain" description="AAA+ ATPase" evidence="1">
    <location>
        <begin position="214"/>
        <end position="373"/>
    </location>
</feature>
<dbReference type="PANTHER" id="PTHR37291:SF1">
    <property type="entry name" value="TYPE IV METHYL-DIRECTED RESTRICTION ENZYME ECOKMCRB SUBUNIT"/>
    <property type="match status" value="1"/>
</dbReference>
<accession>A0A9D7SCB3</accession>
<dbReference type="EMBL" id="JADKFW010000014">
    <property type="protein sequence ID" value="MBK9719030.1"/>
    <property type="molecule type" value="Genomic_DNA"/>
</dbReference>
<dbReference type="GO" id="GO:0016887">
    <property type="term" value="F:ATP hydrolysis activity"/>
    <property type="evidence" value="ECO:0007669"/>
    <property type="project" value="InterPro"/>
</dbReference>
<evidence type="ECO:0000259" key="1">
    <source>
        <dbReference type="SMART" id="SM00382"/>
    </source>
</evidence>
<dbReference type="InterPro" id="IPR011704">
    <property type="entry name" value="ATPase_dyneun-rel_AAA"/>
</dbReference>
<name>A0A9D7SCB3_9BACT</name>
<dbReference type="InterPro" id="IPR027417">
    <property type="entry name" value="P-loop_NTPase"/>
</dbReference>
<dbReference type="InterPro" id="IPR052934">
    <property type="entry name" value="Methyl-DNA_Rec/Restrict_Enz"/>
</dbReference>
<dbReference type="SMART" id="SM00382">
    <property type="entry name" value="AAA"/>
    <property type="match status" value="1"/>
</dbReference>
<evidence type="ECO:0000313" key="3">
    <source>
        <dbReference type="Proteomes" id="UP000808349"/>
    </source>
</evidence>
<dbReference type="AlphaFoldDB" id="A0A9D7SCB3"/>
<proteinExistence type="predicted"/>
<dbReference type="GO" id="GO:0005524">
    <property type="term" value="F:ATP binding"/>
    <property type="evidence" value="ECO:0007669"/>
    <property type="project" value="InterPro"/>
</dbReference>